<protein>
    <submittedName>
        <fullName evidence="1">Uncharacterized protein</fullName>
    </submittedName>
</protein>
<name>A0A414AT26_9FIRM</name>
<gene>
    <name evidence="1" type="ORF">DW839_18430</name>
</gene>
<dbReference type="SUPFAM" id="SSF57802">
    <property type="entry name" value="Rubredoxin-like"/>
    <property type="match status" value="1"/>
</dbReference>
<sequence length="72" mass="8505">MSEFFIPIPPWLRNGKIKENHEEYIFKCRNCGLNFVAYSQSDQCPVCNSDNVMEKKAINDMVNIRYNSEQKK</sequence>
<organism evidence="1 2">
    <name type="scientific">Enterocloster bolteae</name>
    <dbReference type="NCBI Taxonomy" id="208479"/>
    <lineage>
        <taxon>Bacteria</taxon>
        <taxon>Bacillati</taxon>
        <taxon>Bacillota</taxon>
        <taxon>Clostridia</taxon>
        <taxon>Lachnospirales</taxon>
        <taxon>Lachnospiraceae</taxon>
        <taxon>Enterocloster</taxon>
    </lineage>
</organism>
<dbReference type="AlphaFoldDB" id="A0A414AT26"/>
<evidence type="ECO:0000313" key="1">
    <source>
        <dbReference type="EMBL" id="RHC54676.1"/>
    </source>
</evidence>
<dbReference type="Proteomes" id="UP000283975">
    <property type="component" value="Unassembled WGS sequence"/>
</dbReference>
<dbReference type="RefSeq" id="WP_038294848.1">
    <property type="nucleotide sequence ID" value="NZ_CBCSIM010000025.1"/>
</dbReference>
<dbReference type="Gene3D" id="2.20.28.10">
    <property type="match status" value="1"/>
</dbReference>
<comment type="caution">
    <text evidence="1">The sequence shown here is derived from an EMBL/GenBank/DDBJ whole genome shotgun (WGS) entry which is preliminary data.</text>
</comment>
<proteinExistence type="predicted"/>
<dbReference type="EMBL" id="QSHZ01000020">
    <property type="protein sequence ID" value="RHC54676.1"/>
    <property type="molecule type" value="Genomic_DNA"/>
</dbReference>
<evidence type="ECO:0000313" key="2">
    <source>
        <dbReference type="Proteomes" id="UP000283975"/>
    </source>
</evidence>
<accession>A0A414AT26</accession>
<reference evidence="1 2" key="1">
    <citation type="submission" date="2018-08" db="EMBL/GenBank/DDBJ databases">
        <title>A genome reference for cultivated species of the human gut microbiota.</title>
        <authorList>
            <person name="Zou Y."/>
            <person name="Xue W."/>
            <person name="Luo G."/>
        </authorList>
    </citation>
    <scope>NUCLEOTIDE SEQUENCE [LARGE SCALE GENOMIC DNA]</scope>
    <source>
        <strain evidence="1 2">AM35-14</strain>
    </source>
</reference>